<dbReference type="OrthoDB" id="69639at2759"/>
<name>A0A067BGE1_SAPPC</name>
<keyword evidence="2" id="KW-1185">Reference proteome</keyword>
<gene>
    <name evidence="1" type="ORF">SPRG_17050</name>
</gene>
<dbReference type="Proteomes" id="UP000030745">
    <property type="component" value="Unassembled WGS sequence"/>
</dbReference>
<proteinExistence type="predicted"/>
<evidence type="ECO:0000313" key="1">
    <source>
        <dbReference type="EMBL" id="KDO17474.1"/>
    </source>
</evidence>
<dbReference type="RefSeq" id="XP_012211817.1">
    <property type="nucleotide sequence ID" value="XM_012356427.1"/>
</dbReference>
<sequence>MASSRHVSFGAAIEYFFTVGFNGSALPHDATPGVGLNGPPIARRQTDLSTTSVDVVHAVLRYSAKDRLFFLKRAGFTKDDVTQLSLRQRQLRMDLLHSVADAQKEARIRKRRAESCKALLKCRRLAL</sequence>
<evidence type="ECO:0000313" key="2">
    <source>
        <dbReference type="Proteomes" id="UP000030745"/>
    </source>
</evidence>
<dbReference type="EMBL" id="KK583651">
    <property type="protein sequence ID" value="KDO17474.1"/>
    <property type="molecule type" value="Genomic_DNA"/>
</dbReference>
<dbReference type="GeneID" id="24138615"/>
<accession>A0A067BGE1</accession>
<dbReference type="KEGG" id="spar:SPRG_17050"/>
<organism evidence="1 2">
    <name type="scientific">Saprolegnia parasitica (strain CBS 223.65)</name>
    <dbReference type="NCBI Taxonomy" id="695850"/>
    <lineage>
        <taxon>Eukaryota</taxon>
        <taxon>Sar</taxon>
        <taxon>Stramenopiles</taxon>
        <taxon>Oomycota</taxon>
        <taxon>Saprolegniomycetes</taxon>
        <taxon>Saprolegniales</taxon>
        <taxon>Saprolegniaceae</taxon>
        <taxon>Saprolegnia</taxon>
    </lineage>
</organism>
<protein>
    <submittedName>
        <fullName evidence="1">Uncharacterized protein</fullName>
    </submittedName>
</protein>
<dbReference type="AlphaFoldDB" id="A0A067BGE1"/>
<reference evidence="1 2" key="1">
    <citation type="journal article" date="2013" name="PLoS Genet.">
        <title>Distinctive expansion of potential virulence genes in the genome of the oomycete fish pathogen Saprolegnia parasitica.</title>
        <authorList>
            <person name="Jiang R.H."/>
            <person name="de Bruijn I."/>
            <person name="Haas B.J."/>
            <person name="Belmonte R."/>
            <person name="Lobach L."/>
            <person name="Christie J."/>
            <person name="van den Ackerveken G."/>
            <person name="Bottin A."/>
            <person name="Bulone V."/>
            <person name="Diaz-Moreno S.M."/>
            <person name="Dumas B."/>
            <person name="Fan L."/>
            <person name="Gaulin E."/>
            <person name="Govers F."/>
            <person name="Grenville-Briggs L.J."/>
            <person name="Horner N.R."/>
            <person name="Levin J.Z."/>
            <person name="Mammella M."/>
            <person name="Meijer H.J."/>
            <person name="Morris P."/>
            <person name="Nusbaum C."/>
            <person name="Oome S."/>
            <person name="Phillips A.J."/>
            <person name="van Rooyen D."/>
            <person name="Rzeszutek E."/>
            <person name="Saraiva M."/>
            <person name="Secombes C.J."/>
            <person name="Seidl M.F."/>
            <person name="Snel B."/>
            <person name="Stassen J.H."/>
            <person name="Sykes S."/>
            <person name="Tripathy S."/>
            <person name="van den Berg H."/>
            <person name="Vega-Arreguin J.C."/>
            <person name="Wawra S."/>
            <person name="Young S.K."/>
            <person name="Zeng Q."/>
            <person name="Dieguez-Uribeondo J."/>
            <person name="Russ C."/>
            <person name="Tyler B.M."/>
            <person name="van West P."/>
        </authorList>
    </citation>
    <scope>NUCLEOTIDE SEQUENCE [LARGE SCALE GENOMIC DNA]</scope>
    <source>
        <strain evidence="1 2">CBS 223.65</strain>
    </source>
</reference>
<dbReference type="VEuPathDB" id="FungiDB:SPRG_17050"/>